<protein>
    <submittedName>
        <fullName evidence="1">Uncharacterized protein</fullName>
    </submittedName>
</protein>
<reference evidence="1 2" key="1">
    <citation type="submission" date="2013-11" db="EMBL/GenBank/DDBJ databases">
        <title>The Genome Sequence of Phytophthora parasitica P1976.</title>
        <authorList>
            <consortium name="The Broad Institute Genomics Platform"/>
            <person name="Russ C."/>
            <person name="Tyler B."/>
            <person name="Panabieres F."/>
            <person name="Shan W."/>
            <person name="Tripathy S."/>
            <person name="Grunwald N."/>
            <person name="Machado M."/>
            <person name="Johnson C.S."/>
            <person name="Walker B."/>
            <person name="Young S."/>
            <person name="Zeng Q."/>
            <person name="Gargeya S."/>
            <person name="Fitzgerald M."/>
            <person name="Haas B."/>
            <person name="Abouelleil A."/>
            <person name="Allen A.W."/>
            <person name="Alvarado L."/>
            <person name="Arachchi H.M."/>
            <person name="Berlin A.M."/>
            <person name="Chapman S.B."/>
            <person name="Gainer-Dewar J."/>
            <person name="Goldberg J."/>
            <person name="Griggs A."/>
            <person name="Gujja S."/>
            <person name="Hansen M."/>
            <person name="Howarth C."/>
            <person name="Imamovic A."/>
            <person name="Ireland A."/>
            <person name="Larimer J."/>
            <person name="McCowan C."/>
            <person name="Murphy C."/>
            <person name="Pearson M."/>
            <person name="Poon T.W."/>
            <person name="Priest M."/>
            <person name="Roberts A."/>
            <person name="Saif S."/>
            <person name="Shea T."/>
            <person name="Sisk P."/>
            <person name="Sykes S."/>
            <person name="Wortman J."/>
            <person name="Nusbaum C."/>
            <person name="Birren B."/>
        </authorList>
    </citation>
    <scope>NUCLEOTIDE SEQUENCE [LARGE SCALE GENOMIC DNA]</scope>
    <source>
        <strain evidence="1 2">P1976</strain>
    </source>
</reference>
<dbReference type="AlphaFoldDB" id="A0A080YZ39"/>
<sequence length="116" mass="12595">MVRISFSFDDDEKLMQLAAFGHNSERLVTPKFAGISRDVVVKYDEKPIHKNLGEVMPAGTPMQLQELKDVGSGKTLLDIGSVLGNVVVQVMLSTAINSVIGIELKADVHRAGLDTM</sequence>
<dbReference type="Gene3D" id="3.40.50.150">
    <property type="entry name" value="Vaccinia Virus protein VP39"/>
    <property type="match status" value="1"/>
</dbReference>
<gene>
    <name evidence="1" type="ORF">F444_22046</name>
</gene>
<dbReference type="EMBL" id="ANJA01004070">
    <property type="protein sequence ID" value="ETO59650.1"/>
    <property type="molecule type" value="Genomic_DNA"/>
</dbReference>
<dbReference type="Proteomes" id="UP000028582">
    <property type="component" value="Unassembled WGS sequence"/>
</dbReference>
<comment type="caution">
    <text evidence="1">The sequence shown here is derived from an EMBL/GenBank/DDBJ whole genome shotgun (WGS) entry which is preliminary data.</text>
</comment>
<accession>A0A080YZ39</accession>
<proteinExistence type="predicted"/>
<name>A0A080YZ39_PHYNI</name>
<dbReference type="InterPro" id="IPR029063">
    <property type="entry name" value="SAM-dependent_MTases_sf"/>
</dbReference>
<organism evidence="1 2">
    <name type="scientific">Phytophthora nicotianae P1976</name>
    <dbReference type="NCBI Taxonomy" id="1317066"/>
    <lineage>
        <taxon>Eukaryota</taxon>
        <taxon>Sar</taxon>
        <taxon>Stramenopiles</taxon>
        <taxon>Oomycota</taxon>
        <taxon>Peronosporomycetes</taxon>
        <taxon>Peronosporales</taxon>
        <taxon>Peronosporaceae</taxon>
        <taxon>Phytophthora</taxon>
    </lineage>
</organism>
<evidence type="ECO:0000313" key="2">
    <source>
        <dbReference type="Proteomes" id="UP000028582"/>
    </source>
</evidence>
<evidence type="ECO:0000313" key="1">
    <source>
        <dbReference type="EMBL" id="ETO59650.1"/>
    </source>
</evidence>